<dbReference type="STRING" id="88036.D8SKF3"/>
<dbReference type="InterPro" id="IPR020472">
    <property type="entry name" value="WD40_PAC1"/>
</dbReference>
<feature type="repeat" description="WD" evidence="3">
    <location>
        <begin position="887"/>
        <end position="926"/>
    </location>
</feature>
<feature type="repeat" description="WD" evidence="3">
    <location>
        <begin position="927"/>
        <end position="967"/>
    </location>
</feature>
<dbReference type="SMART" id="SM00800">
    <property type="entry name" value="uDENN"/>
    <property type="match status" value="1"/>
</dbReference>
<dbReference type="InterPro" id="IPR019775">
    <property type="entry name" value="WD40_repeat_CS"/>
</dbReference>
<protein>
    <recommendedName>
        <fullName evidence="5">UDENN domain-containing protein</fullName>
    </recommendedName>
</protein>
<dbReference type="InParanoid" id="D8SKF3"/>
<dbReference type="InterPro" id="IPR015943">
    <property type="entry name" value="WD40/YVTN_repeat-like_dom_sf"/>
</dbReference>
<dbReference type="InterPro" id="IPR037516">
    <property type="entry name" value="Tripartite_DENN"/>
</dbReference>
<dbReference type="GO" id="GO:0032483">
    <property type="term" value="P:regulation of Rab protein signal transduction"/>
    <property type="evidence" value="ECO:0000318"/>
    <property type="project" value="GO_Central"/>
</dbReference>
<dbReference type="Gene3D" id="2.130.10.10">
    <property type="entry name" value="YVTN repeat-like/Quinoprotein amine dehydrogenase"/>
    <property type="match status" value="2"/>
</dbReference>
<dbReference type="Pfam" id="PF03456">
    <property type="entry name" value="uDENN"/>
    <property type="match status" value="1"/>
</dbReference>
<dbReference type="InterPro" id="IPR001680">
    <property type="entry name" value="WD40_rpt"/>
</dbReference>
<keyword evidence="7" id="KW-1185">Reference proteome</keyword>
<gene>
    <name evidence="6" type="ORF">SELMODRAFT_118822</name>
</gene>
<dbReference type="InterPro" id="IPR051696">
    <property type="entry name" value="DENN_Domain_GEFs"/>
</dbReference>
<dbReference type="PROSITE" id="PS50211">
    <property type="entry name" value="DENN"/>
    <property type="match status" value="1"/>
</dbReference>
<feature type="domain" description="UDENN" evidence="5">
    <location>
        <begin position="19"/>
        <end position="438"/>
    </location>
</feature>
<sequence>MAKLVEYFLVCGLGPEVQASNGARGYHGSSGVSYSPSLLDQFPPASTDRPPPPPQLPMCVLPGGVAFHSTGFIITDESSYPRSYPIILTDGDGSKIYVSCVAFRDPVDEDIAEAYRIPANSYVDKCICLVSHSPCFRLFAEALEELHRLCFSPSGSSKPLWDIVAHMVTSVPLPTPGQSQVLFSLESRLLCIDMPPKGGFPHADMSFQPLLQCLDVDNVLQLFVSILLERRVLLRANKLSLLTMVAEAVCHLIYPIKWQHVYIPVLFYAGVDYIEAPTPYLMGLHSAVDISNFSLDGVVVVDLENNQIFSSEAIPPLTEPEGSILRRDLVRLLYPNVVHLDRARKTIGDPCYDDLRLGNKKWNEQHDLELRLIFLQFFASVLPDYRKFVVSAMNVFNTQAFLKKRARALGRQPDPMASLWLFRFMDFLDRGYGAPDAGLNLVDKLQSAIANSESRGAILPLPYDEPEIITVADIQSKAARSRFCYDRFPANVRTQFEEEKRSAVLAKANASFDRPNRPAVSSPVSGSFSPRERAAERDRMVLDIKVKLQGLWLRLLNLSSVEDPFSSFEYGTILALIESDAEGIGGSGFVECVREHIHSGWQCRVSEEQFMAVKELVKTIVNRATSRNDMETVRDALEISAEVHRRDAGNILDFVQRHLGSLPVWDDIRFWEGYCEYIMERSSDRTGKYADLVTEQLVVIARHLAGLKVPDPEAWLILESLALKNNLGSKQLIKLRGILAHVQNVKQGYWGKLPTSRAQPVASYPQDRQENDDSQSSQAAGAGRSWMQSMFSRDRASFRQPANDARGRSRQNQRANVDSTQAVKRSPALRNLRGHTGPVTALHVGTRSEMGDLVGENEPGMFISGSADCTLKMWDPTVRGSEFRATLEGHTATIRAISSDKLRIVSGGDDTLVLIWDKATSQNSMKLDGHREKISCVRMLSEERVLSASHDGTVKMWDARTDACVANVGQSSSAILCMDYDDTTRVLAAAGMDGVVKVWDVRAGKQVHMLLGHKKWIRTLRMVKDTIVTGSDDWTARVWSVSQGSCDAVLACHAGGITCVEYSATDDGIITGSADGLVRIWEYQNGGLLQCVKNVGVHVSPILSVKAGPRWLAIGAGDNSMSLFHKAEQNDQAKGMAGWQLYRTPQRSAAVVRCVACDADRGRICSGGRNGLLRLWEPNL</sequence>
<feature type="compositionally biased region" description="Low complexity" evidence="4">
    <location>
        <begin position="774"/>
        <end position="783"/>
    </location>
</feature>
<feature type="compositionally biased region" description="Polar residues" evidence="4">
    <location>
        <begin position="810"/>
        <end position="823"/>
    </location>
</feature>
<dbReference type="eggNOG" id="KOG2127">
    <property type="taxonomic scope" value="Eukaryota"/>
</dbReference>
<feature type="repeat" description="WD" evidence="3">
    <location>
        <begin position="968"/>
        <end position="1009"/>
    </location>
</feature>
<dbReference type="AlphaFoldDB" id="D8SKF3"/>
<dbReference type="GO" id="GO:0031410">
    <property type="term" value="C:cytoplasmic vesicle"/>
    <property type="evidence" value="ECO:0000318"/>
    <property type="project" value="GO_Central"/>
</dbReference>
<dbReference type="Proteomes" id="UP000001514">
    <property type="component" value="Unassembled WGS sequence"/>
</dbReference>
<accession>D8SKF3</accession>
<dbReference type="EMBL" id="GL377624">
    <property type="protein sequence ID" value="EFJ15218.1"/>
    <property type="molecule type" value="Genomic_DNA"/>
</dbReference>
<dbReference type="Gene3D" id="3.30.450.200">
    <property type="match status" value="1"/>
</dbReference>
<evidence type="ECO:0000256" key="4">
    <source>
        <dbReference type="SAM" id="MobiDB-lite"/>
    </source>
</evidence>
<evidence type="ECO:0000259" key="5">
    <source>
        <dbReference type="PROSITE" id="PS50211"/>
    </source>
</evidence>
<evidence type="ECO:0000256" key="1">
    <source>
        <dbReference type="ARBA" id="ARBA00022574"/>
    </source>
</evidence>
<dbReference type="SMART" id="SM00320">
    <property type="entry name" value="WD40"/>
    <property type="match status" value="8"/>
</dbReference>
<dbReference type="Gene3D" id="3.40.50.11500">
    <property type="match status" value="1"/>
</dbReference>
<dbReference type="Pfam" id="PF00400">
    <property type="entry name" value="WD40"/>
    <property type="match status" value="7"/>
</dbReference>
<keyword evidence="2" id="KW-0677">Repeat</keyword>
<dbReference type="HOGENOM" id="CLU_007834_0_0_1"/>
<dbReference type="Pfam" id="PF02141">
    <property type="entry name" value="DENN"/>
    <property type="match status" value="1"/>
</dbReference>
<dbReference type="InterPro" id="IPR005113">
    <property type="entry name" value="uDENN_dom"/>
</dbReference>
<feature type="repeat" description="WD" evidence="3">
    <location>
        <begin position="1050"/>
        <end position="1091"/>
    </location>
</feature>
<dbReference type="PANTHER" id="PTHR12296:SF21">
    <property type="entry name" value="DENN DOMAIN-CONTAINING PROTEIN 3"/>
    <property type="match status" value="1"/>
</dbReference>
<dbReference type="PANTHER" id="PTHR12296">
    <property type="entry name" value="DENN DOMAIN-CONTAINING PROTEIN 4"/>
    <property type="match status" value="1"/>
</dbReference>
<name>D8SKF3_SELML</name>
<dbReference type="PROSITE" id="PS50294">
    <property type="entry name" value="WD_REPEATS_REGION"/>
    <property type="match status" value="3"/>
</dbReference>
<dbReference type="PROSITE" id="PS50082">
    <property type="entry name" value="WD_REPEATS_2"/>
    <property type="match status" value="5"/>
</dbReference>
<dbReference type="SUPFAM" id="SSF50978">
    <property type="entry name" value="WD40 repeat-like"/>
    <property type="match status" value="1"/>
</dbReference>
<evidence type="ECO:0000256" key="3">
    <source>
        <dbReference type="PROSITE-ProRule" id="PRU00221"/>
    </source>
</evidence>
<dbReference type="FunCoup" id="D8SKF3">
    <property type="interactions" value="2435"/>
</dbReference>
<reference evidence="6 7" key="1">
    <citation type="journal article" date="2011" name="Science">
        <title>The Selaginella genome identifies genetic changes associated with the evolution of vascular plants.</title>
        <authorList>
            <person name="Banks J.A."/>
            <person name="Nishiyama T."/>
            <person name="Hasebe M."/>
            <person name="Bowman J.L."/>
            <person name="Gribskov M."/>
            <person name="dePamphilis C."/>
            <person name="Albert V.A."/>
            <person name="Aono N."/>
            <person name="Aoyama T."/>
            <person name="Ambrose B.A."/>
            <person name="Ashton N.W."/>
            <person name="Axtell M.J."/>
            <person name="Barker E."/>
            <person name="Barker M.S."/>
            <person name="Bennetzen J.L."/>
            <person name="Bonawitz N.D."/>
            <person name="Chapple C."/>
            <person name="Cheng C."/>
            <person name="Correa L.G."/>
            <person name="Dacre M."/>
            <person name="DeBarry J."/>
            <person name="Dreyer I."/>
            <person name="Elias M."/>
            <person name="Engstrom E.M."/>
            <person name="Estelle M."/>
            <person name="Feng L."/>
            <person name="Finet C."/>
            <person name="Floyd S.K."/>
            <person name="Frommer W.B."/>
            <person name="Fujita T."/>
            <person name="Gramzow L."/>
            <person name="Gutensohn M."/>
            <person name="Harholt J."/>
            <person name="Hattori M."/>
            <person name="Heyl A."/>
            <person name="Hirai T."/>
            <person name="Hiwatashi Y."/>
            <person name="Ishikawa M."/>
            <person name="Iwata M."/>
            <person name="Karol K.G."/>
            <person name="Koehler B."/>
            <person name="Kolukisaoglu U."/>
            <person name="Kubo M."/>
            <person name="Kurata T."/>
            <person name="Lalonde S."/>
            <person name="Li K."/>
            <person name="Li Y."/>
            <person name="Litt A."/>
            <person name="Lyons E."/>
            <person name="Manning G."/>
            <person name="Maruyama T."/>
            <person name="Michael T.P."/>
            <person name="Mikami K."/>
            <person name="Miyazaki S."/>
            <person name="Morinaga S."/>
            <person name="Murata T."/>
            <person name="Mueller-Roeber B."/>
            <person name="Nelson D.R."/>
            <person name="Obara M."/>
            <person name="Oguri Y."/>
            <person name="Olmstead R.G."/>
            <person name="Onodera N."/>
            <person name="Petersen B.L."/>
            <person name="Pils B."/>
            <person name="Prigge M."/>
            <person name="Rensing S.A."/>
            <person name="Riano-Pachon D.M."/>
            <person name="Roberts A.W."/>
            <person name="Sato Y."/>
            <person name="Scheller H.V."/>
            <person name="Schulz B."/>
            <person name="Schulz C."/>
            <person name="Shakirov E.V."/>
            <person name="Shibagaki N."/>
            <person name="Shinohara N."/>
            <person name="Shippen D.E."/>
            <person name="Soerensen I."/>
            <person name="Sotooka R."/>
            <person name="Sugimoto N."/>
            <person name="Sugita M."/>
            <person name="Sumikawa N."/>
            <person name="Tanurdzic M."/>
            <person name="Theissen G."/>
            <person name="Ulvskov P."/>
            <person name="Wakazuki S."/>
            <person name="Weng J.K."/>
            <person name="Willats W.W."/>
            <person name="Wipf D."/>
            <person name="Wolf P.G."/>
            <person name="Yang L."/>
            <person name="Zimmer A.D."/>
            <person name="Zhu Q."/>
            <person name="Mitros T."/>
            <person name="Hellsten U."/>
            <person name="Loque D."/>
            <person name="Otillar R."/>
            <person name="Salamov A."/>
            <person name="Schmutz J."/>
            <person name="Shapiro H."/>
            <person name="Lindquist E."/>
            <person name="Lucas S."/>
            <person name="Rokhsar D."/>
            <person name="Grigoriev I.V."/>
        </authorList>
    </citation>
    <scope>NUCLEOTIDE SEQUENCE [LARGE SCALE GENOMIC DNA]</scope>
</reference>
<dbReference type="PRINTS" id="PR00320">
    <property type="entry name" value="GPROTEINBRPT"/>
</dbReference>
<evidence type="ECO:0000313" key="6">
    <source>
        <dbReference type="EMBL" id="EFJ15218.1"/>
    </source>
</evidence>
<evidence type="ECO:0000313" key="7">
    <source>
        <dbReference type="Proteomes" id="UP000001514"/>
    </source>
</evidence>
<dbReference type="Gramene" id="EFJ15218">
    <property type="protein sequence ID" value="EFJ15218"/>
    <property type="gene ID" value="SELMODRAFT_118822"/>
</dbReference>
<dbReference type="KEGG" id="smo:SELMODRAFT_118822"/>
<dbReference type="InterPro" id="IPR043153">
    <property type="entry name" value="DENN_C"/>
</dbReference>
<proteinExistence type="predicted"/>
<organism evidence="7">
    <name type="scientific">Selaginella moellendorffii</name>
    <name type="common">Spikemoss</name>
    <dbReference type="NCBI Taxonomy" id="88036"/>
    <lineage>
        <taxon>Eukaryota</taxon>
        <taxon>Viridiplantae</taxon>
        <taxon>Streptophyta</taxon>
        <taxon>Embryophyta</taxon>
        <taxon>Tracheophyta</taxon>
        <taxon>Lycopodiopsida</taxon>
        <taxon>Selaginellales</taxon>
        <taxon>Selaginellaceae</taxon>
        <taxon>Selaginella</taxon>
    </lineage>
</organism>
<dbReference type="CDD" id="cd00200">
    <property type="entry name" value="WD40"/>
    <property type="match status" value="1"/>
</dbReference>
<keyword evidence="1 3" id="KW-0853">WD repeat</keyword>
<evidence type="ECO:0000256" key="2">
    <source>
        <dbReference type="ARBA" id="ARBA00022737"/>
    </source>
</evidence>
<dbReference type="PROSITE" id="PS00678">
    <property type="entry name" value="WD_REPEATS_1"/>
    <property type="match status" value="2"/>
</dbReference>
<dbReference type="InterPro" id="IPR001194">
    <property type="entry name" value="cDENN_dom"/>
</dbReference>
<dbReference type="SMART" id="SM00799">
    <property type="entry name" value="DENN"/>
    <property type="match status" value="1"/>
</dbReference>
<feature type="repeat" description="WD" evidence="3">
    <location>
        <begin position="1010"/>
        <end position="1049"/>
    </location>
</feature>
<dbReference type="OMA" id="RANDVNT"/>
<feature type="region of interest" description="Disordered" evidence="4">
    <location>
        <begin position="756"/>
        <end position="825"/>
    </location>
</feature>
<dbReference type="InterPro" id="IPR036322">
    <property type="entry name" value="WD40_repeat_dom_sf"/>
</dbReference>